<protein>
    <submittedName>
        <fullName evidence="2">2-keto-4-pentenoate hydratase</fullName>
        <ecNumber evidence="2">4.2.1.80</ecNumber>
    </submittedName>
</protein>
<keyword evidence="2" id="KW-0456">Lyase</keyword>
<evidence type="ECO:0000259" key="1">
    <source>
        <dbReference type="Pfam" id="PF01557"/>
    </source>
</evidence>
<gene>
    <name evidence="2" type="primary">mhpD_1</name>
    <name evidence="2" type="ORF">NCTC8985_02845</name>
</gene>
<accession>A0A376TL08</accession>
<dbReference type="GO" id="GO:0008684">
    <property type="term" value="F:2-oxopent-4-enoate hydratase activity"/>
    <property type="evidence" value="ECO:0007669"/>
    <property type="project" value="UniProtKB-EC"/>
</dbReference>
<dbReference type="SUPFAM" id="SSF56529">
    <property type="entry name" value="FAH"/>
    <property type="match status" value="1"/>
</dbReference>
<sequence length="64" mass="6456">MPPSGWHAKWPSLGEPLRAGDIILTGALGPMVAVNAGDRFEAHIEGIGSVAATFSSAAPKGSLS</sequence>
<dbReference type="Pfam" id="PF01557">
    <property type="entry name" value="FAA_hydrolase"/>
    <property type="match status" value="1"/>
</dbReference>
<reference evidence="2 3" key="1">
    <citation type="submission" date="2018-06" db="EMBL/GenBank/DDBJ databases">
        <authorList>
            <consortium name="Pathogen Informatics"/>
            <person name="Doyle S."/>
        </authorList>
    </citation>
    <scope>NUCLEOTIDE SEQUENCE [LARGE SCALE GENOMIC DNA]</scope>
    <source>
        <strain evidence="2 3">NCTC8985</strain>
    </source>
</reference>
<proteinExistence type="predicted"/>
<dbReference type="Gene3D" id="3.90.850.10">
    <property type="entry name" value="Fumarylacetoacetase-like, C-terminal domain"/>
    <property type="match status" value="1"/>
</dbReference>
<evidence type="ECO:0000313" key="3">
    <source>
        <dbReference type="Proteomes" id="UP000254405"/>
    </source>
</evidence>
<name>A0A376TL08_ECOLX</name>
<dbReference type="InterPro" id="IPR036663">
    <property type="entry name" value="Fumarylacetoacetase_C_sf"/>
</dbReference>
<dbReference type="EMBL" id="UGCO01000001">
    <property type="protein sequence ID" value="STI77548.1"/>
    <property type="molecule type" value="Genomic_DNA"/>
</dbReference>
<evidence type="ECO:0000313" key="2">
    <source>
        <dbReference type="EMBL" id="STI77548.1"/>
    </source>
</evidence>
<feature type="domain" description="Fumarylacetoacetase-like C-terminal" evidence="1">
    <location>
        <begin position="12"/>
        <end position="54"/>
    </location>
</feature>
<dbReference type="InterPro" id="IPR011234">
    <property type="entry name" value="Fumarylacetoacetase-like_C"/>
</dbReference>
<organism evidence="2 3">
    <name type="scientific">Escherichia coli</name>
    <dbReference type="NCBI Taxonomy" id="562"/>
    <lineage>
        <taxon>Bacteria</taxon>
        <taxon>Pseudomonadati</taxon>
        <taxon>Pseudomonadota</taxon>
        <taxon>Gammaproteobacteria</taxon>
        <taxon>Enterobacterales</taxon>
        <taxon>Enterobacteriaceae</taxon>
        <taxon>Escherichia</taxon>
    </lineage>
</organism>
<dbReference type="EC" id="4.2.1.80" evidence="2"/>
<dbReference type="Proteomes" id="UP000254405">
    <property type="component" value="Unassembled WGS sequence"/>
</dbReference>
<dbReference type="AlphaFoldDB" id="A0A376TL08"/>